<proteinExistence type="predicted"/>
<gene>
    <name evidence="1" type="ORF">F5148DRAFT_979736</name>
</gene>
<comment type="caution">
    <text evidence="1">The sequence shown here is derived from an EMBL/GenBank/DDBJ whole genome shotgun (WGS) entry which is preliminary data.</text>
</comment>
<dbReference type="EMBL" id="JAGFNK010000090">
    <property type="protein sequence ID" value="KAI9508462.1"/>
    <property type="molecule type" value="Genomic_DNA"/>
</dbReference>
<reference evidence="1" key="1">
    <citation type="submission" date="2021-03" db="EMBL/GenBank/DDBJ databases">
        <title>Evolutionary priming and transition to the ectomycorrhizal habit in an iconic lineage of mushroom-forming fungi: is preadaptation a requirement?</title>
        <authorList>
            <consortium name="DOE Joint Genome Institute"/>
            <person name="Looney B.P."/>
            <person name="Miyauchi S."/>
            <person name="Morin E."/>
            <person name="Drula E."/>
            <person name="Courty P.E."/>
            <person name="Chicoki N."/>
            <person name="Fauchery L."/>
            <person name="Kohler A."/>
            <person name="Kuo A."/>
            <person name="LaButti K."/>
            <person name="Pangilinan J."/>
            <person name="Lipzen A."/>
            <person name="Riley R."/>
            <person name="Andreopoulos W."/>
            <person name="He G."/>
            <person name="Johnson J."/>
            <person name="Barry K.W."/>
            <person name="Grigoriev I.V."/>
            <person name="Nagy L."/>
            <person name="Hibbett D."/>
            <person name="Henrissat B."/>
            <person name="Matheny P.B."/>
            <person name="Labbe J."/>
            <person name="Martin A.F."/>
        </authorList>
    </citation>
    <scope>NUCLEOTIDE SEQUENCE</scope>
    <source>
        <strain evidence="1">BPL698</strain>
    </source>
</reference>
<protein>
    <submittedName>
        <fullName evidence="1">Uncharacterized protein</fullName>
    </submittedName>
</protein>
<keyword evidence="2" id="KW-1185">Reference proteome</keyword>
<dbReference type="Proteomes" id="UP001207468">
    <property type="component" value="Unassembled WGS sequence"/>
</dbReference>
<sequence length="225" mass="24426">MASASTTSTQAPAQAGGHANGNKGSAQPLIAQGDWTKNLVQLAKTAELKKCALMLQLQTAHVLSAHATLDQKMRSMQDLKEQKNKLDSERARLLSCLREVNEDRDKTDMMEAQLNNECAELQARIQQITDGEYATAKRDVDALRAELGQPPLPGLQATLEEKSQQYLQERRLSASQNGKRTADEMVVDVAQETSSKRPRGRPKGSKNRVGRAPSGGGQAPEAVPA</sequence>
<accession>A0ACC0UAE0</accession>
<evidence type="ECO:0000313" key="1">
    <source>
        <dbReference type="EMBL" id="KAI9508462.1"/>
    </source>
</evidence>
<evidence type="ECO:0000313" key="2">
    <source>
        <dbReference type="Proteomes" id="UP001207468"/>
    </source>
</evidence>
<organism evidence="1 2">
    <name type="scientific">Russula earlei</name>
    <dbReference type="NCBI Taxonomy" id="71964"/>
    <lineage>
        <taxon>Eukaryota</taxon>
        <taxon>Fungi</taxon>
        <taxon>Dikarya</taxon>
        <taxon>Basidiomycota</taxon>
        <taxon>Agaricomycotina</taxon>
        <taxon>Agaricomycetes</taxon>
        <taxon>Russulales</taxon>
        <taxon>Russulaceae</taxon>
        <taxon>Russula</taxon>
    </lineage>
</organism>
<name>A0ACC0UAE0_9AGAM</name>